<dbReference type="InterPro" id="IPR008030">
    <property type="entry name" value="NmrA-like"/>
</dbReference>
<gene>
    <name evidence="2" type="ORF">SAMN02745157_1010</name>
</gene>
<dbReference type="STRING" id="1122133.SAMN02745157_1010"/>
<dbReference type="EMBL" id="FQUP01000001">
    <property type="protein sequence ID" value="SHE82103.1"/>
    <property type="molecule type" value="Genomic_DNA"/>
</dbReference>
<dbReference type="AlphaFoldDB" id="A0A1M4WM21"/>
<evidence type="ECO:0000259" key="1">
    <source>
        <dbReference type="Pfam" id="PF05368"/>
    </source>
</evidence>
<dbReference type="InterPro" id="IPR051604">
    <property type="entry name" value="Ergot_Alk_Oxidoreductase"/>
</dbReference>
<proteinExistence type="predicted"/>
<dbReference type="PANTHER" id="PTHR43162">
    <property type="match status" value="1"/>
</dbReference>
<dbReference type="PANTHER" id="PTHR43162:SF1">
    <property type="entry name" value="PRESTALK A DIFFERENTIATION PROTEIN A"/>
    <property type="match status" value="1"/>
</dbReference>
<sequence length="293" mass="31687">MYAITGITGKVGGALARNLLAEKLPVRAVLRDEAKAAEWRASGCQIAIAEMDDAAGLAAAFKDAEGVFILPPSEFDPEPGFPEARRVIDAVTEALSEVRGARIVCLSTIGADAPHENLLTQRTLMEEALGGLGLAVTFLRPGWFMENAQWDIPAARDEGVLRSFLQPADKPFPMIATEDVGRTAARLLREDWSGTRVVELEGPTRVSPNDMARAFAAALGHPVSVEIVPRETWEGIFRVQGSRNPTPRVRMIDGFNEGWIDFADQGRAARKGTITIESVIAELVKVSRGKTSV</sequence>
<dbReference type="OrthoDB" id="7352262at2"/>
<organism evidence="2 3">
    <name type="scientific">Kaistia soli DSM 19436</name>
    <dbReference type="NCBI Taxonomy" id="1122133"/>
    <lineage>
        <taxon>Bacteria</taxon>
        <taxon>Pseudomonadati</taxon>
        <taxon>Pseudomonadota</taxon>
        <taxon>Alphaproteobacteria</taxon>
        <taxon>Hyphomicrobiales</taxon>
        <taxon>Kaistiaceae</taxon>
        <taxon>Kaistia</taxon>
    </lineage>
</organism>
<protein>
    <submittedName>
        <fullName evidence="2">Uncharacterized conserved protein YbjT, contains NAD(P)-binding and DUF2867 domains</fullName>
    </submittedName>
</protein>
<dbReference type="SUPFAM" id="SSF51735">
    <property type="entry name" value="NAD(P)-binding Rossmann-fold domains"/>
    <property type="match status" value="1"/>
</dbReference>
<accession>A0A1M4WM21</accession>
<evidence type="ECO:0000313" key="3">
    <source>
        <dbReference type="Proteomes" id="UP000184485"/>
    </source>
</evidence>
<feature type="domain" description="NmrA-like" evidence="1">
    <location>
        <begin position="3"/>
        <end position="237"/>
    </location>
</feature>
<evidence type="ECO:0000313" key="2">
    <source>
        <dbReference type="EMBL" id="SHE82103.1"/>
    </source>
</evidence>
<reference evidence="2 3" key="1">
    <citation type="submission" date="2016-11" db="EMBL/GenBank/DDBJ databases">
        <authorList>
            <person name="Jaros S."/>
            <person name="Januszkiewicz K."/>
            <person name="Wedrychowicz H."/>
        </authorList>
    </citation>
    <scope>NUCLEOTIDE SEQUENCE [LARGE SCALE GENOMIC DNA]</scope>
    <source>
        <strain evidence="2 3">DSM 19436</strain>
    </source>
</reference>
<dbReference type="Gene3D" id="3.90.25.10">
    <property type="entry name" value="UDP-galactose 4-epimerase, domain 1"/>
    <property type="match status" value="1"/>
</dbReference>
<name>A0A1M4WM21_9HYPH</name>
<keyword evidence="3" id="KW-1185">Reference proteome</keyword>
<dbReference type="InterPro" id="IPR036291">
    <property type="entry name" value="NAD(P)-bd_dom_sf"/>
</dbReference>
<dbReference type="Gene3D" id="3.40.50.720">
    <property type="entry name" value="NAD(P)-binding Rossmann-like Domain"/>
    <property type="match status" value="1"/>
</dbReference>
<dbReference type="Pfam" id="PF05368">
    <property type="entry name" value="NmrA"/>
    <property type="match status" value="1"/>
</dbReference>
<dbReference type="RefSeq" id="WP_073051637.1">
    <property type="nucleotide sequence ID" value="NZ_FQUP01000001.1"/>
</dbReference>
<dbReference type="Proteomes" id="UP000184485">
    <property type="component" value="Unassembled WGS sequence"/>
</dbReference>